<dbReference type="STRING" id="1121420.SAMN02746098_03815"/>
<feature type="coiled-coil region" evidence="1">
    <location>
        <begin position="59"/>
        <end position="86"/>
    </location>
</feature>
<organism evidence="2 3">
    <name type="scientific">Desulfosporosinus lacus DSM 15449</name>
    <dbReference type="NCBI Taxonomy" id="1121420"/>
    <lineage>
        <taxon>Bacteria</taxon>
        <taxon>Bacillati</taxon>
        <taxon>Bacillota</taxon>
        <taxon>Clostridia</taxon>
        <taxon>Eubacteriales</taxon>
        <taxon>Desulfitobacteriaceae</taxon>
        <taxon>Desulfosporosinus</taxon>
    </lineage>
</organism>
<dbReference type="Proteomes" id="UP000183954">
    <property type="component" value="Unassembled WGS sequence"/>
</dbReference>
<accession>A0A1M5ZZC9</accession>
<reference evidence="3" key="1">
    <citation type="submission" date="2016-11" db="EMBL/GenBank/DDBJ databases">
        <authorList>
            <person name="Varghese N."/>
            <person name="Submissions S."/>
        </authorList>
    </citation>
    <scope>NUCLEOTIDE SEQUENCE [LARGE SCALE GENOMIC DNA]</scope>
    <source>
        <strain evidence="3">DSM 15449</strain>
    </source>
</reference>
<protein>
    <submittedName>
        <fullName evidence="2">Transposase</fullName>
    </submittedName>
</protein>
<dbReference type="PANTHER" id="PTHR33215">
    <property type="entry name" value="PROTEIN DISTAL ANTENNA"/>
    <property type="match status" value="1"/>
</dbReference>
<dbReference type="OrthoDB" id="2622285at2"/>
<dbReference type="GO" id="GO:0006313">
    <property type="term" value="P:DNA transposition"/>
    <property type="evidence" value="ECO:0007669"/>
    <property type="project" value="InterPro"/>
</dbReference>
<dbReference type="GO" id="GO:0004803">
    <property type="term" value="F:transposase activity"/>
    <property type="evidence" value="ECO:0007669"/>
    <property type="project" value="InterPro"/>
</dbReference>
<dbReference type="AlphaFoldDB" id="A0A1M5ZZC9"/>
<dbReference type="Pfam" id="PF01527">
    <property type="entry name" value="HTH_Tnp_1"/>
    <property type="match status" value="1"/>
</dbReference>
<dbReference type="InterPro" id="IPR002514">
    <property type="entry name" value="Transposase_8"/>
</dbReference>
<dbReference type="SUPFAM" id="SSF46689">
    <property type="entry name" value="Homeodomain-like"/>
    <property type="match status" value="1"/>
</dbReference>
<keyword evidence="1" id="KW-0175">Coiled coil</keyword>
<dbReference type="GO" id="GO:0003677">
    <property type="term" value="F:DNA binding"/>
    <property type="evidence" value="ECO:0007669"/>
    <property type="project" value="InterPro"/>
</dbReference>
<dbReference type="EMBL" id="FQXJ01000016">
    <property type="protein sequence ID" value="SHI29263.1"/>
    <property type="molecule type" value="Genomic_DNA"/>
</dbReference>
<dbReference type="InterPro" id="IPR051839">
    <property type="entry name" value="RD_transcriptional_regulator"/>
</dbReference>
<dbReference type="InterPro" id="IPR009057">
    <property type="entry name" value="Homeodomain-like_sf"/>
</dbReference>
<proteinExistence type="predicted"/>
<evidence type="ECO:0000313" key="2">
    <source>
        <dbReference type="EMBL" id="SHI29263.1"/>
    </source>
</evidence>
<evidence type="ECO:0000313" key="3">
    <source>
        <dbReference type="Proteomes" id="UP000183954"/>
    </source>
</evidence>
<sequence length="95" mass="10825">MKNTLDKDYKLMAVNRVKESGKTVTEVARELDLSSNTLHGWINKFGKHGSDAFPGSGHLYEADDELRKLRKEIMDLREENAILKKAAAYFAKNQK</sequence>
<dbReference type="Gene3D" id="1.10.10.60">
    <property type="entry name" value="Homeodomain-like"/>
    <property type="match status" value="1"/>
</dbReference>
<evidence type="ECO:0000256" key="1">
    <source>
        <dbReference type="SAM" id="Coils"/>
    </source>
</evidence>
<name>A0A1M5ZZC9_9FIRM</name>
<keyword evidence="3" id="KW-1185">Reference proteome</keyword>
<dbReference type="RefSeq" id="WP_084110394.1">
    <property type="nucleotide sequence ID" value="NZ_FQXJ01000016.1"/>
</dbReference>
<dbReference type="PANTHER" id="PTHR33215:SF13">
    <property type="entry name" value="PROTEIN DISTAL ANTENNA"/>
    <property type="match status" value="1"/>
</dbReference>
<gene>
    <name evidence="2" type="ORF">SAMN02746098_03815</name>
</gene>